<feature type="chain" id="PRO_5014843922" evidence="1">
    <location>
        <begin position="23"/>
        <end position="185"/>
    </location>
</feature>
<feature type="signal peptide" evidence="1">
    <location>
        <begin position="1"/>
        <end position="22"/>
    </location>
</feature>
<name>A0A2M3ZPS8_9DIPT</name>
<evidence type="ECO:0000256" key="1">
    <source>
        <dbReference type="SAM" id="SignalP"/>
    </source>
</evidence>
<accession>A0A2M3ZPS8</accession>
<proteinExistence type="predicted"/>
<sequence>MEENWTTWLGLVIVRCVRLLLAGLHERAINWTSTITTLDHFIEAFFSLPGSCSDSGRWPGLKLQLVKRHYACKHCMTAEQMVERSKTHLAPGRLPTTFWYCATSFYGPVSIRWSEWTLCDAFALATSYSQEEGSIRRRNSSGWSALSDVELNLIISLKFSQITLLSAPRAPPTGEGDAGMSAGMW</sequence>
<organism evidence="2">
    <name type="scientific">Anopheles braziliensis</name>
    <dbReference type="NCBI Taxonomy" id="58242"/>
    <lineage>
        <taxon>Eukaryota</taxon>
        <taxon>Metazoa</taxon>
        <taxon>Ecdysozoa</taxon>
        <taxon>Arthropoda</taxon>
        <taxon>Hexapoda</taxon>
        <taxon>Insecta</taxon>
        <taxon>Pterygota</taxon>
        <taxon>Neoptera</taxon>
        <taxon>Endopterygota</taxon>
        <taxon>Diptera</taxon>
        <taxon>Nematocera</taxon>
        <taxon>Culicoidea</taxon>
        <taxon>Culicidae</taxon>
        <taxon>Anophelinae</taxon>
        <taxon>Anopheles</taxon>
    </lineage>
</organism>
<evidence type="ECO:0000313" key="2">
    <source>
        <dbReference type="EMBL" id="MBW30541.1"/>
    </source>
</evidence>
<dbReference type="AlphaFoldDB" id="A0A2M3ZPS8"/>
<keyword evidence="1" id="KW-0732">Signal</keyword>
<protein>
    <submittedName>
        <fullName evidence="2">Putative secreted peptide</fullName>
    </submittedName>
</protein>
<reference evidence="2" key="1">
    <citation type="submission" date="2018-01" db="EMBL/GenBank/DDBJ databases">
        <title>An insight into the sialome of Amazonian anophelines.</title>
        <authorList>
            <person name="Ribeiro J.M."/>
            <person name="Scarpassa V."/>
            <person name="Calvo E."/>
        </authorList>
    </citation>
    <scope>NUCLEOTIDE SEQUENCE</scope>
    <source>
        <tissue evidence="2">Salivary glands</tissue>
    </source>
</reference>
<dbReference type="EMBL" id="GGFM01009790">
    <property type="protein sequence ID" value="MBW30541.1"/>
    <property type="molecule type" value="Transcribed_RNA"/>
</dbReference>